<proteinExistence type="predicted"/>
<reference evidence="2" key="2">
    <citation type="submission" date="2019-04" db="EMBL/GenBank/DDBJ databases">
        <authorList>
            <person name="Ashton P.M."/>
            <person name="Dallman T."/>
            <person name="Nair S."/>
            <person name="De Pinna E."/>
            <person name="Peters T."/>
            <person name="Grant K."/>
        </authorList>
    </citation>
    <scope>NUCLEOTIDE SEQUENCE</scope>
    <source>
        <strain evidence="2">OXC2634</strain>
    </source>
</reference>
<dbReference type="RefSeq" id="WP_052802669.1">
    <property type="nucleotide sequence ID" value="NZ_CP071577.1"/>
</dbReference>
<comment type="caution">
    <text evidence="1">The sequence shown here is derived from an EMBL/GenBank/DDBJ whole genome shotgun (WGS) entry which is preliminary data.</text>
</comment>
<evidence type="ECO:0000313" key="2">
    <source>
        <dbReference type="EMBL" id="EAK8365781.1"/>
    </source>
</evidence>
<reference evidence="1" key="1">
    <citation type="submission" date="2018-05" db="EMBL/GenBank/DDBJ databases">
        <authorList>
            <consortium name="PulseNet: The National Subtyping Network for Foodborne Disease Surveillance"/>
            <person name="Tarr C.L."/>
            <person name="Trees E."/>
            <person name="Katz L.S."/>
            <person name="Carleton-Romer H.A."/>
            <person name="Stroika S."/>
            <person name="Kucerova Z."/>
            <person name="Roache K.F."/>
            <person name="Sabol A.L."/>
            <person name="Besser J."/>
            <person name="Gerner-Smidt P."/>
        </authorList>
    </citation>
    <scope>NUCLEOTIDE SEQUENCE</scope>
    <source>
        <strain evidence="1">PNUSAC000581</strain>
    </source>
</reference>
<name>A0A5T0NLQ3_CAMJU</name>
<dbReference type="EMBL" id="AACDML010000009">
    <property type="protein sequence ID" value="EAK1101267.1"/>
    <property type="molecule type" value="Genomic_DNA"/>
</dbReference>
<gene>
    <name evidence="1" type="ORF">BBI66_05585</name>
    <name evidence="2" type="ORF">E7Q89_03580</name>
</gene>
<dbReference type="AlphaFoldDB" id="A0A5T0NLQ3"/>
<protein>
    <submittedName>
        <fullName evidence="1">Uncharacterized protein</fullName>
    </submittedName>
</protein>
<evidence type="ECO:0000313" key="1">
    <source>
        <dbReference type="EMBL" id="EAK1101267.1"/>
    </source>
</evidence>
<dbReference type="EMBL" id="AACJON010000004">
    <property type="protein sequence ID" value="EAK8365781.1"/>
    <property type="molecule type" value="Genomic_DNA"/>
</dbReference>
<sequence>MYEFLSSLKDKAVNASEAIKDETIKTAEVVKDIGMEVKCGIGWHAGEYQNEKDKPKCFFSKICPDCGKYLTKNQHDFEAPEILNPDNCYGYRRCTLCSIQVFDNFHNYYEIKKDSKCRMHEKCNLCGHERLGQTRHNWKYDESGQKICLDCKETV</sequence>
<accession>A0A5T0NLQ3</accession>
<organism evidence="1">
    <name type="scientific">Campylobacter jejuni</name>
    <dbReference type="NCBI Taxonomy" id="197"/>
    <lineage>
        <taxon>Bacteria</taxon>
        <taxon>Pseudomonadati</taxon>
        <taxon>Campylobacterota</taxon>
        <taxon>Epsilonproteobacteria</taxon>
        <taxon>Campylobacterales</taxon>
        <taxon>Campylobacteraceae</taxon>
        <taxon>Campylobacter</taxon>
    </lineage>
</organism>